<comment type="catalytic activity">
    <reaction evidence="6">
        <text>a uridine in tRNA + S-adenosyl-L-methionine = a 3-[(3S)-3-amino-3-carboxypropyl]uridine in tRNA + S-methyl-5'-thioadenosine + H(+)</text>
        <dbReference type="Rhea" id="RHEA:62432"/>
        <dbReference type="Rhea" id="RHEA-COMP:13339"/>
        <dbReference type="Rhea" id="RHEA-COMP:16092"/>
        <dbReference type="ChEBI" id="CHEBI:15378"/>
        <dbReference type="ChEBI" id="CHEBI:17509"/>
        <dbReference type="ChEBI" id="CHEBI:59789"/>
        <dbReference type="ChEBI" id="CHEBI:65315"/>
        <dbReference type="ChEBI" id="CHEBI:82930"/>
        <dbReference type="EC" id="2.5.1.25"/>
    </reaction>
</comment>
<evidence type="ECO:0000256" key="3">
    <source>
        <dbReference type="ARBA" id="ARBA00022691"/>
    </source>
</evidence>
<keyword evidence="4" id="KW-0819">tRNA processing</keyword>
<dbReference type="AlphaFoldDB" id="A0AAD5Z5P7"/>
<reference evidence="9 10" key="1">
    <citation type="journal article" date="2022" name="Cell">
        <title>Repeat-based holocentromeres influence genome architecture and karyotype evolution.</title>
        <authorList>
            <person name="Hofstatter P.G."/>
            <person name="Thangavel G."/>
            <person name="Lux T."/>
            <person name="Neumann P."/>
            <person name="Vondrak T."/>
            <person name="Novak P."/>
            <person name="Zhang M."/>
            <person name="Costa L."/>
            <person name="Castellani M."/>
            <person name="Scott A."/>
            <person name="Toegelov H."/>
            <person name="Fuchs J."/>
            <person name="Mata-Sucre Y."/>
            <person name="Dias Y."/>
            <person name="Vanzela A.L.L."/>
            <person name="Huettel B."/>
            <person name="Almeida C.C.S."/>
            <person name="Simkova H."/>
            <person name="Souza G."/>
            <person name="Pedrosa-Harand A."/>
            <person name="Macas J."/>
            <person name="Mayer K.F.X."/>
            <person name="Houben A."/>
            <person name="Marques A."/>
        </authorList>
    </citation>
    <scope>NUCLEOTIDE SEQUENCE [LARGE SCALE GENOMIC DNA]</scope>
    <source>
        <strain evidence="9">RhyTen1mFocal</strain>
    </source>
</reference>
<evidence type="ECO:0000313" key="9">
    <source>
        <dbReference type="EMBL" id="KAJ3687359.1"/>
    </source>
</evidence>
<protein>
    <recommendedName>
        <fullName evidence="1">tRNA-uridine aminocarboxypropyltransferase</fullName>
        <ecNumber evidence="1">2.5.1.25</ecNumber>
    </recommendedName>
</protein>
<name>A0AAD5Z5P7_9POAL</name>
<evidence type="ECO:0000256" key="7">
    <source>
        <dbReference type="SAM" id="MobiDB-lite"/>
    </source>
</evidence>
<evidence type="ECO:0000256" key="5">
    <source>
        <dbReference type="ARBA" id="ARBA00034489"/>
    </source>
</evidence>
<evidence type="ECO:0000259" key="8">
    <source>
        <dbReference type="SMART" id="SM01144"/>
    </source>
</evidence>
<feature type="region of interest" description="Disordered" evidence="7">
    <location>
        <begin position="1"/>
        <end position="20"/>
    </location>
</feature>
<dbReference type="PANTHER" id="PTHR21392">
    <property type="entry name" value="TRNA-URIDINE AMINOCARBOXYPROPYLTRANSFERASE 2"/>
    <property type="match status" value="1"/>
</dbReference>
<keyword evidence="3" id="KW-0949">S-adenosyl-L-methionine</keyword>
<dbReference type="Proteomes" id="UP001210211">
    <property type="component" value="Unassembled WGS sequence"/>
</dbReference>
<dbReference type="GO" id="GO:0016432">
    <property type="term" value="F:tRNA-uridine aminocarboxypropyltransferase activity"/>
    <property type="evidence" value="ECO:0007669"/>
    <property type="project" value="UniProtKB-EC"/>
</dbReference>
<comment type="similarity">
    <text evidence="5">Belongs to the TDD superfamily. DTWD2 family.</text>
</comment>
<dbReference type="InterPro" id="IPR005636">
    <property type="entry name" value="DTW"/>
</dbReference>
<dbReference type="PANTHER" id="PTHR21392:SF0">
    <property type="entry name" value="TRNA-URIDINE AMINOCARBOXYPROPYLTRANSFERASE 2"/>
    <property type="match status" value="1"/>
</dbReference>
<evidence type="ECO:0000256" key="2">
    <source>
        <dbReference type="ARBA" id="ARBA00022679"/>
    </source>
</evidence>
<dbReference type="GO" id="GO:0008033">
    <property type="term" value="P:tRNA processing"/>
    <property type="evidence" value="ECO:0007669"/>
    <property type="project" value="UniProtKB-KW"/>
</dbReference>
<dbReference type="Pfam" id="PF03942">
    <property type="entry name" value="DTW"/>
    <property type="match status" value="2"/>
</dbReference>
<evidence type="ECO:0000256" key="1">
    <source>
        <dbReference type="ARBA" id="ARBA00012386"/>
    </source>
</evidence>
<dbReference type="EMBL" id="JAMRDG010000002">
    <property type="protein sequence ID" value="KAJ3687359.1"/>
    <property type="molecule type" value="Genomic_DNA"/>
</dbReference>
<gene>
    <name evidence="9" type="ORF">LUZ61_016523</name>
</gene>
<evidence type="ECO:0000256" key="4">
    <source>
        <dbReference type="ARBA" id="ARBA00022694"/>
    </source>
</evidence>
<sequence length="355" mass="39494">MGSHGHGEPPSAPSLSPSTRRPVCAKCAKPIKLCLCSRFASPPLDTSISITVLQHTHEIKHPLNSTRVAKLGFKNISVIHISDVNLYARLEIHPLKAEMSGSEPAQLGSSTVNGEEVNCSIITDGEKERLEFDKSRENPKSGNGLLNAQLNLNGGDDRNGIVTKEMNKYKVTCSPTSLTVTVERTAKPNLNWVPKTTIGKSLITNGFRVKKLHTKKKSNSTEIYEIVEYDMIVPPNSVLLFPNEKSLGLDSVDFEVKNLIVLDGTWGKAQRMYHENPWLKLLPHIKLDSKKESLYSEVRQEPKSGCLSTIESIVFALKKFGEDADRLDMILGVFESMILDQRRCKEEKFSDLSQP</sequence>
<feature type="domain" description="DTW" evidence="8">
    <location>
        <begin position="20"/>
        <end position="346"/>
    </location>
</feature>
<keyword evidence="10" id="KW-1185">Reference proteome</keyword>
<proteinExistence type="inferred from homology"/>
<dbReference type="InterPro" id="IPR039262">
    <property type="entry name" value="DTWD2/TAPT"/>
</dbReference>
<evidence type="ECO:0000256" key="6">
    <source>
        <dbReference type="ARBA" id="ARBA00048718"/>
    </source>
</evidence>
<organism evidence="9 10">
    <name type="scientific">Rhynchospora tenuis</name>
    <dbReference type="NCBI Taxonomy" id="198213"/>
    <lineage>
        <taxon>Eukaryota</taxon>
        <taxon>Viridiplantae</taxon>
        <taxon>Streptophyta</taxon>
        <taxon>Embryophyta</taxon>
        <taxon>Tracheophyta</taxon>
        <taxon>Spermatophyta</taxon>
        <taxon>Magnoliopsida</taxon>
        <taxon>Liliopsida</taxon>
        <taxon>Poales</taxon>
        <taxon>Cyperaceae</taxon>
        <taxon>Cyperoideae</taxon>
        <taxon>Rhynchosporeae</taxon>
        <taxon>Rhynchospora</taxon>
    </lineage>
</organism>
<evidence type="ECO:0000313" key="10">
    <source>
        <dbReference type="Proteomes" id="UP001210211"/>
    </source>
</evidence>
<dbReference type="EC" id="2.5.1.25" evidence="1"/>
<comment type="caution">
    <text evidence="9">The sequence shown here is derived from an EMBL/GenBank/DDBJ whole genome shotgun (WGS) entry which is preliminary data.</text>
</comment>
<dbReference type="SMART" id="SM01144">
    <property type="entry name" value="DTW"/>
    <property type="match status" value="1"/>
</dbReference>
<keyword evidence="2" id="KW-0808">Transferase</keyword>
<accession>A0AAD5Z5P7</accession>